<proteinExistence type="predicted"/>
<comment type="caution">
    <text evidence="1">The sequence shown here is derived from an EMBL/GenBank/DDBJ whole genome shotgun (WGS) entry which is preliminary data.</text>
</comment>
<gene>
    <name evidence="1" type="ORF">PSON_ATCC_30995.1.T0070219</name>
</gene>
<reference evidence="1" key="1">
    <citation type="submission" date="2021-01" db="EMBL/GenBank/DDBJ databases">
        <authorList>
            <consortium name="Genoscope - CEA"/>
            <person name="William W."/>
        </authorList>
    </citation>
    <scope>NUCLEOTIDE SEQUENCE</scope>
</reference>
<sequence length="154" mass="18644">MKYCKQTRNNGGSGEIQFPLISDLSLVDIRVQKRKFLKNMELQQMILKIQILVWLLEEHLQLIEKEFLDIILLMICLQVEKQMRFQDQFKHSNLQMKMEKFVLHNGSQDNQLWLQIMLILKRRNIGMKNIQNKLNDQQLNINMFQFLFQVPFFM</sequence>
<organism evidence="1 2">
    <name type="scientific">Paramecium sonneborni</name>
    <dbReference type="NCBI Taxonomy" id="65129"/>
    <lineage>
        <taxon>Eukaryota</taxon>
        <taxon>Sar</taxon>
        <taxon>Alveolata</taxon>
        <taxon>Ciliophora</taxon>
        <taxon>Intramacronucleata</taxon>
        <taxon>Oligohymenophorea</taxon>
        <taxon>Peniculida</taxon>
        <taxon>Parameciidae</taxon>
        <taxon>Paramecium</taxon>
    </lineage>
</organism>
<dbReference type="AlphaFoldDB" id="A0A8S1KDL4"/>
<evidence type="ECO:0000313" key="2">
    <source>
        <dbReference type="Proteomes" id="UP000692954"/>
    </source>
</evidence>
<name>A0A8S1KDL4_9CILI</name>
<protein>
    <submittedName>
        <fullName evidence="1">Uncharacterized protein</fullName>
    </submittedName>
</protein>
<dbReference type="Proteomes" id="UP000692954">
    <property type="component" value="Unassembled WGS sequence"/>
</dbReference>
<accession>A0A8S1KDL4</accession>
<evidence type="ECO:0000313" key="1">
    <source>
        <dbReference type="EMBL" id="CAD8053198.1"/>
    </source>
</evidence>
<dbReference type="EMBL" id="CAJJDN010000007">
    <property type="protein sequence ID" value="CAD8053198.1"/>
    <property type="molecule type" value="Genomic_DNA"/>
</dbReference>
<keyword evidence="2" id="KW-1185">Reference proteome</keyword>